<protein>
    <submittedName>
        <fullName evidence="2">Uncharacterized protein</fullName>
    </submittedName>
</protein>
<accession>A0ABP0MQP6</accession>
<proteinExistence type="predicted"/>
<comment type="caution">
    <text evidence="2">The sequence shown here is derived from an EMBL/GenBank/DDBJ whole genome shotgun (WGS) entry which is preliminary data.</text>
</comment>
<dbReference type="EMBL" id="CAXAMN010019025">
    <property type="protein sequence ID" value="CAK9053601.1"/>
    <property type="molecule type" value="Genomic_DNA"/>
</dbReference>
<gene>
    <name evidence="1" type="ORF">CCMP2556_LOCUS24249</name>
    <name evidence="2" type="ORF">CCMP2556_LOCUS26927</name>
</gene>
<dbReference type="EMBL" id="CAXAMN010015825">
    <property type="protein sequence ID" value="CAK9046708.1"/>
    <property type="molecule type" value="Genomic_DNA"/>
</dbReference>
<reference evidence="2 3" key="1">
    <citation type="submission" date="2024-02" db="EMBL/GenBank/DDBJ databases">
        <authorList>
            <person name="Chen Y."/>
            <person name="Shah S."/>
            <person name="Dougan E. K."/>
            <person name="Thang M."/>
            <person name="Chan C."/>
        </authorList>
    </citation>
    <scope>NUCLEOTIDE SEQUENCE [LARGE SCALE GENOMIC DNA]</scope>
</reference>
<dbReference type="InterPro" id="IPR036770">
    <property type="entry name" value="Ankyrin_rpt-contain_sf"/>
</dbReference>
<dbReference type="Proteomes" id="UP001642484">
    <property type="component" value="Unassembled WGS sequence"/>
</dbReference>
<organism evidence="2 3">
    <name type="scientific">Durusdinium trenchii</name>
    <dbReference type="NCBI Taxonomy" id="1381693"/>
    <lineage>
        <taxon>Eukaryota</taxon>
        <taxon>Sar</taxon>
        <taxon>Alveolata</taxon>
        <taxon>Dinophyceae</taxon>
        <taxon>Suessiales</taxon>
        <taxon>Symbiodiniaceae</taxon>
        <taxon>Durusdinium</taxon>
    </lineage>
</organism>
<keyword evidence="3" id="KW-1185">Reference proteome</keyword>
<evidence type="ECO:0000313" key="3">
    <source>
        <dbReference type="Proteomes" id="UP001642484"/>
    </source>
</evidence>
<dbReference type="Gene3D" id="1.25.40.20">
    <property type="entry name" value="Ankyrin repeat-containing domain"/>
    <property type="match status" value="1"/>
</dbReference>
<evidence type="ECO:0000313" key="1">
    <source>
        <dbReference type="EMBL" id="CAK9046708.1"/>
    </source>
</evidence>
<name>A0ABP0MQP6_9DINO</name>
<evidence type="ECO:0000313" key="2">
    <source>
        <dbReference type="EMBL" id="CAK9053601.1"/>
    </source>
</evidence>
<dbReference type="SUPFAM" id="SSF48403">
    <property type="entry name" value="Ankyrin repeat"/>
    <property type="match status" value="1"/>
</dbReference>
<sequence length="209" mass="22595">MCHTDDELVFENVGLPNGSQAPAGNNFPDLFTPAEGVPATAAVVDGHFAPAMDKDLSALSVSFERGTSTPATSRGQGVFASGCEQGKTNTSRSFGCERDMSAGDSRTRHLKRHLYMKSFLRANGFRGANTARPGRLAWLGCVRGETVYPIQIAAMNGDDELVEILLEARVDPRKESSFGRTALDFAEEANMSGSHDRVIRLLGTWQVDK</sequence>